<dbReference type="AlphaFoldDB" id="A0A9X9M4J9"/>
<proteinExistence type="predicted"/>
<keyword evidence="2" id="KW-1185">Reference proteome</keyword>
<accession>A0A9X9M4J9</accession>
<sequence length="62" mass="6589">MLDGAIAEAHILELDGSALKSGPADFLQYKNSSINAIQKVGYNQLANTSPRLSLVPFSVKGK</sequence>
<evidence type="ECO:0000313" key="1">
    <source>
        <dbReference type="EMBL" id="VCX34887.1"/>
    </source>
</evidence>
<dbReference type="Proteomes" id="UP000269945">
    <property type="component" value="Unassembled WGS sequence"/>
</dbReference>
<organism evidence="1 2">
    <name type="scientific">Gulo gulo</name>
    <name type="common">Wolverine</name>
    <name type="synonym">Gluton</name>
    <dbReference type="NCBI Taxonomy" id="48420"/>
    <lineage>
        <taxon>Eukaryota</taxon>
        <taxon>Metazoa</taxon>
        <taxon>Chordata</taxon>
        <taxon>Craniata</taxon>
        <taxon>Vertebrata</taxon>
        <taxon>Euteleostomi</taxon>
        <taxon>Mammalia</taxon>
        <taxon>Eutheria</taxon>
        <taxon>Laurasiatheria</taxon>
        <taxon>Carnivora</taxon>
        <taxon>Caniformia</taxon>
        <taxon>Musteloidea</taxon>
        <taxon>Mustelidae</taxon>
        <taxon>Guloninae</taxon>
        <taxon>Gulo</taxon>
    </lineage>
</organism>
<name>A0A9X9M4J9_GULGU</name>
<reference evidence="1 2" key="1">
    <citation type="submission" date="2018-10" db="EMBL/GenBank/DDBJ databases">
        <authorList>
            <person name="Ekblom R."/>
            <person name="Jareborg N."/>
        </authorList>
    </citation>
    <scope>NUCLEOTIDE SEQUENCE [LARGE SCALE GENOMIC DNA]</scope>
    <source>
        <tissue evidence="1">Muscle</tissue>
    </source>
</reference>
<protein>
    <submittedName>
        <fullName evidence="1">Uncharacterized protein</fullName>
    </submittedName>
</protein>
<evidence type="ECO:0000313" key="2">
    <source>
        <dbReference type="Proteomes" id="UP000269945"/>
    </source>
</evidence>
<comment type="caution">
    <text evidence="1">The sequence shown here is derived from an EMBL/GenBank/DDBJ whole genome shotgun (WGS) entry which is preliminary data.</text>
</comment>
<dbReference type="EMBL" id="CYRY02042577">
    <property type="protein sequence ID" value="VCX34887.1"/>
    <property type="molecule type" value="Genomic_DNA"/>
</dbReference>
<gene>
    <name evidence="1" type="ORF">BN2614_LOCUS1</name>
</gene>